<feature type="chain" id="PRO_5047342975" evidence="1">
    <location>
        <begin position="26"/>
        <end position="51"/>
    </location>
</feature>
<feature type="signal peptide" evidence="1">
    <location>
        <begin position="1"/>
        <end position="25"/>
    </location>
</feature>
<comment type="caution">
    <text evidence="2">The sequence shown here is derived from an EMBL/GenBank/DDBJ whole genome shotgun (WGS) entry which is preliminary data.</text>
</comment>
<organism evidence="2 3">
    <name type="scientific">Streptomyces coerulescens</name>
    <dbReference type="NCBI Taxonomy" id="29304"/>
    <lineage>
        <taxon>Bacteria</taxon>
        <taxon>Bacillati</taxon>
        <taxon>Actinomycetota</taxon>
        <taxon>Actinomycetes</taxon>
        <taxon>Kitasatosporales</taxon>
        <taxon>Streptomycetaceae</taxon>
        <taxon>Streptomyces</taxon>
    </lineage>
</organism>
<dbReference type="EMBL" id="JBHSKM010000025">
    <property type="protein sequence ID" value="MFC5218739.1"/>
    <property type="molecule type" value="Genomic_DNA"/>
</dbReference>
<dbReference type="Proteomes" id="UP001596263">
    <property type="component" value="Unassembled WGS sequence"/>
</dbReference>
<evidence type="ECO:0000313" key="3">
    <source>
        <dbReference type="Proteomes" id="UP001596263"/>
    </source>
</evidence>
<evidence type="ECO:0000256" key="1">
    <source>
        <dbReference type="SAM" id="SignalP"/>
    </source>
</evidence>
<gene>
    <name evidence="2" type="ORF">ACFPQ9_33330</name>
</gene>
<keyword evidence="1" id="KW-0732">Signal</keyword>
<reference evidence="3" key="1">
    <citation type="journal article" date="2019" name="Int. J. Syst. Evol. Microbiol.">
        <title>The Global Catalogue of Microorganisms (GCM) 10K type strain sequencing project: providing services to taxonomists for standard genome sequencing and annotation.</title>
        <authorList>
            <consortium name="The Broad Institute Genomics Platform"/>
            <consortium name="The Broad Institute Genome Sequencing Center for Infectious Disease"/>
            <person name="Wu L."/>
            <person name="Ma J."/>
        </authorList>
    </citation>
    <scope>NUCLEOTIDE SEQUENCE [LARGE SCALE GENOMIC DNA]</scope>
    <source>
        <strain evidence="3">KCTC 42586</strain>
    </source>
</reference>
<accession>A0ABW0CS59</accession>
<evidence type="ECO:0000313" key="2">
    <source>
        <dbReference type="EMBL" id="MFC5218739.1"/>
    </source>
</evidence>
<protein>
    <submittedName>
        <fullName evidence="2">Uncharacterized protein</fullName>
    </submittedName>
</protein>
<sequence>MRRPLTTFAAVAVTTLSALVGTGQAAHGQAVTGTYSTGGTQAWRPLPTVPA</sequence>
<dbReference type="RefSeq" id="WP_380861812.1">
    <property type="nucleotide sequence ID" value="NZ_JBHSKM010000025.1"/>
</dbReference>
<keyword evidence="3" id="KW-1185">Reference proteome</keyword>
<proteinExistence type="predicted"/>
<name>A0ABW0CS59_STRCD</name>